<dbReference type="Gene3D" id="1.20.1260.10">
    <property type="match status" value="1"/>
</dbReference>
<dbReference type="OrthoDB" id="9795056at2"/>
<accession>A0A1H5SS50</accession>
<dbReference type="EMBL" id="FNUY01000001">
    <property type="protein sequence ID" value="SEF53472.1"/>
    <property type="molecule type" value="Genomic_DNA"/>
</dbReference>
<dbReference type="PANTHER" id="PTHR30565">
    <property type="entry name" value="PROTEIN YCIF"/>
    <property type="match status" value="1"/>
</dbReference>
<dbReference type="Pfam" id="PF05974">
    <property type="entry name" value="DUF892"/>
    <property type="match status" value="1"/>
</dbReference>
<evidence type="ECO:0000313" key="1">
    <source>
        <dbReference type="EMBL" id="SEF53472.1"/>
    </source>
</evidence>
<proteinExistence type="predicted"/>
<dbReference type="CDD" id="cd07909">
    <property type="entry name" value="YciF"/>
    <property type="match status" value="1"/>
</dbReference>
<evidence type="ECO:0000313" key="2">
    <source>
        <dbReference type="Proteomes" id="UP000236743"/>
    </source>
</evidence>
<dbReference type="SUPFAM" id="SSF47240">
    <property type="entry name" value="Ferritin-like"/>
    <property type="match status" value="1"/>
</dbReference>
<dbReference type="AlphaFoldDB" id="A0A1H5SS50"/>
<dbReference type="InterPro" id="IPR047114">
    <property type="entry name" value="YciF"/>
</dbReference>
<reference evidence="1 2" key="1">
    <citation type="submission" date="2016-10" db="EMBL/GenBank/DDBJ databases">
        <authorList>
            <person name="de Groot N.N."/>
        </authorList>
    </citation>
    <scope>NUCLEOTIDE SEQUENCE [LARGE SCALE GENOMIC DNA]</scope>
    <source>
        <strain evidence="1 2">DSM 26656</strain>
    </source>
</reference>
<dbReference type="RefSeq" id="WP_103870769.1">
    <property type="nucleotide sequence ID" value="NZ_FNUY01000001.1"/>
</dbReference>
<name>A0A1H5SS50_9HYPH</name>
<dbReference type="Proteomes" id="UP000236743">
    <property type="component" value="Unassembled WGS sequence"/>
</dbReference>
<dbReference type="InterPro" id="IPR010287">
    <property type="entry name" value="DUF892_YciF-like"/>
</dbReference>
<sequence length="168" mass="18442">MANEPKTLDDLFLDTLKDIYYAEKQILKALPKMAKAAKSPELKQAFEKHRDETETHVDRLSDVFEIIGKAPRGKTCDAILGIIEEGKSIIEEFEGSPALDAGLLASAQAVEHYEISRYGTLKAWGQQLGLANAVKLLDQTLTEELKTDQALSTLGESKVNKQAQAKAA</sequence>
<organism evidence="1 2">
    <name type="scientific">Bosea lathyri</name>
    <dbReference type="NCBI Taxonomy" id="1036778"/>
    <lineage>
        <taxon>Bacteria</taxon>
        <taxon>Pseudomonadati</taxon>
        <taxon>Pseudomonadota</taxon>
        <taxon>Alphaproteobacteria</taxon>
        <taxon>Hyphomicrobiales</taxon>
        <taxon>Boseaceae</taxon>
        <taxon>Bosea</taxon>
    </lineage>
</organism>
<gene>
    <name evidence="1" type="ORF">SAMN04488115_101397</name>
</gene>
<keyword evidence="2" id="KW-1185">Reference proteome</keyword>
<dbReference type="PANTHER" id="PTHR30565:SF9">
    <property type="entry name" value="PROTEIN YCIF"/>
    <property type="match status" value="1"/>
</dbReference>
<protein>
    <submittedName>
        <fullName evidence="1">Ferritin-like metal-binding protein YciE</fullName>
    </submittedName>
</protein>
<dbReference type="InterPro" id="IPR009078">
    <property type="entry name" value="Ferritin-like_SF"/>
</dbReference>
<dbReference type="InterPro" id="IPR012347">
    <property type="entry name" value="Ferritin-like"/>
</dbReference>